<evidence type="ECO:0000313" key="1">
    <source>
        <dbReference type="EMBL" id="SCX86764.1"/>
    </source>
</evidence>
<accession>A0A1G5B990</accession>
<gene>
    <name evidence="1" type="ORF">SAMN05720606_101279</name>
</gene>
<evidence type="ECO:0000313" key="2">
    <source>
        <dbReference type="Proteomes" id="UP000198538"/>
    </source>
</evidence>
<dbReference type="Proteomes" id="UP000198538">
    <property type="component" value="Unassembled WGS sequence"/>
</dbReference>
<sequence length="38" mass="4277">MAYLIMAVVIWAGVYANMALSKQSMDVQPVRSIDDLFE</sequence>
<reference evidence="2" key="1">
    <citation type="submission" date="2016-10" db="EMBL/GenBank/DDBJ databases">
        <authorList>
            <person name="Varghese N."/>
            <person name="Submissions S."/>
        </authorList>
    </citation>
    <scope>NUCLEOTIDE SEQUENCE [LARGE SCALE GENOMIC DNA]</scope>
    <source>
        <strain evidence="2">BL9</strain>
    </source>
</reference>
<organism evidence="1 2">
    <name type="scientific">Paenibacillus polysaccharolyticus</name>
    <dbReference type="NCBI Taxonomy" id="582692"/>
    <lineage>
        <taxon>Bacteria</taxon>
        <taxon>Bacillati</taxon>
        <taxon>Bacillota</taxon>
        <taxon>Bacilli</taxon>
        <taxon>Bacillales</taxon>
        <taxon>Paenibacillaceae</taxon>
        <taxon>Paenibacillus</taxon>
    </lineage>
</organism>
<name>A0A1G5B990_9BACL</name>
<dbReference type="AlphaFoldDB" id="A0A1G5B990"/>
<proteinExistence type="predicted"/>
<protein>
    <submittedName>
        <fullName evidence="1">Uncharacterized protein</fullName>
    </submittedName>
</protein>
<dbReference type="EMBL" id="FMVM01000001">
    <property type="protein sequence ID" value="SCX86764.1"/>
    <property type="molecule type" value="Genomic_DNA"/>
</dbReference>
<dbReference type="STRING" id="582692.SAMN05720606_101279"/>
<keyword evidence="2" id="KW-1185">Reference proteome</keyword>